<dbReference type="AlphaFoldDB" id="A0A9P7USU4"/>
<name>A0A9P7USU4_9AGAR</name>
<feature type="region of interest" description="Disordered" evidence="1">
    <location>
        <begin position="32"/>
        <end position="54"/>
    </location>
</feature>
<dbReference type="EMBL" id="CM032186">
    <property type="protein sequence ID" value="KAG7091546.1"/>
    <property type="molecule type" value="Genomic_DNA"/>
</dbReference>
<dbReference type="OrthoDB" id="2960209at2759"/>
<feature type="region of interest" description="Disordered" evidence="1">
    <location>
        <begin position="97"/>
        <end position="133"/>
    </location>
</feature>
<feature type="signal peptide" evidence="2">
    <location>
        <begin position="1"/>
        <end position="19"/>
    </location>
</feature>
<sequence>MSPRFFWFLLGAGAATWWSRHHQGHCDGFNHRRRLESSPAPTAQPSIGANAGADQWEVDRARFREVSRQVGDTVTDMSEASLEMLLTTVQAMKEKLAQHRMERERSEAERRRFYETQPKSGGNSPVDAPRHLI</sequence>
<evidence type="ECO:0000256" key="1">
    <source>
        <dbReference type="SAM" id="MobiDB-lite"/>
    </source>
</evidence>
<dbReference type="GeneID" id="66079651"/>
<proteinExistence type="predicted"/>
<dbReference type="KEGG" id="more:E1B28_010575"/>
<evidence type="ECO:0000313" key="3">
    <source>
        <dbReference type="EMBL" id="KAG7091546.1"/>
    </source>
</evidence>
<evidence type="ECO:0000313" key="4">
    <source>
        <dbReference type="Proteomes" id="UP001049176"/>
    </source>
</evidence>
<keyword evidence="4" id="KW-1185">Reference proteome</keyword>
<dbReference type="RefSeq" id="XP_043008016.1">
    <property type="nucleotide sequence ID" value="XM_043155545.1"/>
</dbReference>
<keyword evidence="2" id="KW-0732">Signal</keyword>
<evidence type="ECO:0000256" key="2">
    <source>
        <dbReference type="SAM" id="SignalP"/>
    </source>
</evidence>
<feature type="compositionally biased region" description="Basic and acidic residues" evidence="1">
    <location>
        <begin position="97"/>
        <end position="114"/>
    </location>
</feature>
<protein>
    <submittedName>
        <fullName evidence="3">Uncharacterized protein</fullName>
    </submittedName>
</protein>
<gene>
    <name evidence="3" type="ORF">E1B28_010575</name>
</gene>
<accession>A0A9P7USU4</accession>
<organism evidence="3 4">
    <name type="scientific">Marasmius oreades</name>
    <name type="common">fairy-ring Marasmius</name>
    <dbReference type="NCBI Taxonomy" id="181124"/>
    <lineage>
        <taxon>Eukaryota</taxon>
        <taxon>Fungi</taxon>
        <taxon>Dikarya</taxon>
        <taxon>Basidiomycota</taxon>
        <taxon>Agaricomycotina</taxon>
        <taxon>Agaricomycetes</taxon>
        <taxon>Agaricomycetidae</taxon>
        <taxon>Agaricales</taxon>
        <taxon>Marasmiineae</taxon>
        <taxon>Marasmiaceae</taxon>
        <taxon>Marasmius</taxon>
    </lineage>
</organism>
<dbReference type="Proteomes" id="UP001049176">
    <property type="component" value="Chromosome 6"/>
</dbReference>
<reference evidence="3" key="1">
    <citation type="journal article" date="2021" name="Genome Biol. Evol.">
        <title>The assembled and annotated genome of the fairy-ring fungus Marasmius oreades.</title>
        <authorList>
            <person name="Hiltunen M."/>
            <person name="Ament-Velasquez S.L."/>
            <person name="Johannesson H."/>
        </authorList>
    </citation>
    <scope>NUCLEOTIDE SEQUENCE</scope>
    <source>
        <strain evidence="3">03SP1</strain>
    </source>
</reference>
<comment type="caution">
    <text evidence="3">The sequence shown here is derived from an EMBL/GenBank/DDBJ whole genome shotgun (WGS) entry which is preliminary data.</text>
</comment>
<feature type="chain" id="PRO_5040439815" evidence="2">
    <location>
        <begin position="20"/>
        <end position="133"/>
    </location>
</feature>